<dbReference type="EMBL" id="DUZY01000001">
    <property type="protein sequence ID" value="DAD24855.1"/>
    <property type="molecule type" value="Genomic_DNA"/>
</dbReference>
<keyword evidence="3" id="KW-1185">Reference proteome</keyword>
<feature type="transmembrane region" description="Helical" evidence="1">
    <location>
        <begin position="21"/>
        <end position="42"/>
    </location>
</feature>
<evidence type="ECO:0000313" key="2">
    <source>
        <dbReference type="EMBL" id="DAD24855.1"/>
    </source>
</evidence>
<keyword evidence="1" id="KW-0812">Transmembrane</keyword>
<name>A0A822Y1B0_NELNU</name>
<organism evidence="2 3">
    <name type="scientific">Nelumbo nucifera</name>
    <name type="common">Sacred lotus</name>
    <dbReference type="NCBI Taxonomy" id="4432"/>
    <lineage>
        <taxon>Eukaryota</taxon>
        <taxon>Viridiplantae</taxon>
        <taxon>Streptophyta</taxon>
        <taxon>Embryophyta</taxon>
        <taxon>Tracheophyta</taxon>
        <taxon>Spermatophyta</taxon>
        <taxon>Magnoliopsida</taxon>
        <taxon>Proteales</taxon>
        <taxon>Nelumbonaceae</taxon>
        <taxon>Nelumbo</taxon>
    </lineage>
</organism>
<dbReference type="AlphaFoldDB" id="A0A822Y1B0"/>
<gene>
    <name evidence="2" type="ORF">HUJ06_026319</name>
</gene>
<comment type="caution">
    <text evidence="2">The sequence shown here is derived from an EMBL/GenBank/DDBJ whole genome shotgun (WGS) entry which is preliminary data.</text>
</comment>
<keyword evidence="1" id="KW-1133">Transmembrane helix</keyword>
<proteinExistence type="predicted"/>
<evidence type="ECO:0000313" key="3">
    <source>
        <dbReference type="Proteomes" id="UP000607653"/>
    </source>
</evidence>
<accession>A0A822Y1B0</accession>
<dbReference type="Proteomes" id="UP000607653">
    <property type="component" value="Unassembled WGS sequence"/>
</dbReference>
<reference evidence="2 3" key="1">
    <citation type="journal article" date="2020" name="Mol. Biol. Evol.">
        <title>Distinct Expression and Methylation Patterns for Genes with Different Fates following a Single Whole-Genome Duplication in Flowering Plants.</title>
        <authorList>
            <person name="Shi T."/>
            <person name="Rahmani R.S."/>
            <person name="Gugger P.F."/>
            <person name="Wang M."/>
            <person name="Li H."/>
            <person name="Zhang Y."/>
            <person name="Li Z."/>
            <person name="Wang Q."/>
            <person name="Van de Peer Y."/>
            <person name="Marchal K."/>
            <person name="Chen J."/>
        </authorList>
    </citation>
    <scope>NUCLEOTIDE SEQUENCE [LARGE SCALE GENOMIC DNA]</scope>
    <source>
        <tissue evidence="2">Leaf</tissue>
    </source>
</reference>
<protein>
    <submittedName>
        <fullName evidence="2">Uncharacterized protein</fullName>
    </submittedName>
</protein>
<keyword evidence="1" id="KW-0472">Membrane</keyword>
<evidence type="ECO:0000256" key="1">
    <source>
        <dbReference type="SAM" id="Phobius"/>
    </source>
</evidence>
<sequence length="60" mass="6917">MHVFRFEKKLIRSCTFRAYSVFVDIYHFAFVNGGILTVYSNLTLQSISKLHKETASGQES</sequence>